<feature type="repeat" description="ANK" evidence="3">
    <location>
        <begin position="1499"/>
        <end position="1531"/>
    </location>
</feature>
<comment type="caution">
    <text evidence="6">The sequence shown here is derived from an EMBL/GenBank/DDBJ whole genome shotgun (WGS) entry which is preliminary data.</text>
</comment>
<dbReference type="Proteomes" id="UP000191285">
    <property type="component" value="Unassembled WGS sequence"/>
</dbReference>
<dbReference type="InterPro" id="IPR043136">
    <property type="entry name" value="B30.2/SPRY_sf"/>
</dbReference>
<feature type="repeat" description="ANK" evidence="3">
    <location>
        <begin position="1265"/>
        <end position="1297"/>
    </location>
</feature>
<dbReference type="Gene3D" id="2.60.120.920">
    <property type="match status" value="1"/>
</dbReference>
<dbReference type="CDD" id="cd12885">
    <property type="entry name" value="SPRY_RanBP_like"/>
    <property type="match status" value="1"/>
</dbReference>
<dbReference type="PRINTS" id="PR01415">
    <property type="entry name" value="ANKYRIN"/>
</dbReference>
<feature type="repeat" description="ANK" evidence="3">
    <location>
        <begin position="1065"/>
        <end position="1087"/>
    </location>
</feature>
<feature type="domain" description="B30.2/SPRY" evidence="5">
    <location>
        <begin position="1832"/>
        <end position="2052"/>
    </location>
</feature>
<dbReference type="Pfam" id="PF00023">
    <property type="entry name" value="Ank"/>
    <property type="match status" value="1"/>
</dbReference>
<dbReference type="PROSITE" id="PS50297">
    <property type="entry name" value="ANK_REP_REGION"/>
    <property type="match status" value="13"/>
</dbReference>
<evidence type="ECO:0000256" key="1">
    <source>
        <dbReference type="ARBA" id="ARBA00022737"/>
    </source>
</evidence>
<accession>A0A1V6TV08</accession>
<keyword evidence="7" id="KW-1185">Reference proteome</keyword>
<dbReference type="Pfam" id="PF12796">
    <property type="entry name" value="Ank_2"/>
    <property type="match status" value="8"/>
</dbReference>
<dbReference type="InterPro" id="IPR003877">
    <property type="entry name" value="SPRY_dom"/>
</dbReference>
<sequence length="2080" mass="232436">MTGVKMDSSEDNHLENMKYCIHLVGFPHEVPPLPAPYSPGLKDVKYVPIVEMIKSLVPEAEIHDHRVFDIEEARESPELETSISSDTGDPTKTSDGSGISEKYSNKAECSANTEKGRNSLSTSQLKDRTALLLKDIQQKSRGTNCILAGYGLGGILVKQVVDMASSSLDYENISLRISRLVFFATPHKLNDRESWEKTLLDLIELTNERRHVMLSLVDLAEFVRKLSLDFYQFMGRYPITNFVSSAKGARKGQIRVSSDHLDGFLDHSIIFPENVSNRMAFCDEGNLQVMGILRDAFAPQQVISNDEDYTTIALEYLRAISTTQRIFYRTQSLNYPGSLNIPGLLISDGSRISVDPVIGGRSIQVIGPSGCGRSEVIKQIAHEICHRSPVVTFEHFLDDDKSHQTTLYSVYISVIHQLISQRPEQFKFTRNILALILKYNLWTPATALALLKELFLGIEFTNFLVVIYDVESWPLEVQSWWWNCFVRFLETTKGRFTILTSSINPVEGLHALNPQKIDLGEDQNCLKQRFADSAVHHLVHQKYGSSTPAKFVKAVCDSILPAASQFKGSFGDTEAYISSLLSSFTLHNKQTLARVIEQTPRTDTEFYKTEELALPLIFPSTPSWVSATLSWLLFSTRPLRVSELAIAAAIRMGHRSLDELETIVSMDMQHDLQRHLNPFVTVENGLARVRSPGAREVLSTDEAKERLSLDHHGNLVMLCLHFLKLTFSSQEFDRWDRRASIELEAESDSRVNRPAFRFFDYACRSWPAHFLNQEEPDGESVQAISKFLLDPQLGRRWFRSYIDLNGKSSNPLESVQLFCPPTLVSTPSVEFPVLEMESSVEIAAFIASYLGLKPVFLHIMKHSLADWDETIGISSVDIRRGWYEGEVIFPDTQLDQFIDLAIASDSDDIVAEIFSQDRELVMKRLPLHAAALHGSHRTARKLLDLLKDPFQQDEGGCTPLHKAALVGSRSMIHLLAGEKQETSDTSPSGREKDIVNARNGKSETPLILAGQMGHTEAIDILIELGADVEAVDEVQKSALHYAIGNLFSGLDGLITPKTVSCPDNKGSTPLHIAAALGNLKVVKALIKAIVVSEQIDSLLVLQDNEGKTPLHLAAEYGHEEIVKTLQGMSSLPSTIEDHNKHWPIELSANKCHLKATQAIISSVEEKGALSSRALEASSRSGQLLIVEYLLKEKLVDLNDNNRPLFEAAFKGHDSVVQTLLRYGADVQAIDEKRQTALHLAAEEGHFSAVKVLIDHQANPDALDKERETPLHRAARYGKADVILFLCSNDPDVDAPSRDRKTPLHLAVHSLPAVQMLMLKHPNVNLTDINGRTPLHIAAELGVEGHEVAVLLLTADGDISIEDSKGITPLSIAVRTQNLSLVKDYFDIPKEKRGWTRAVHDGLRIAMEDSSLDILKYILEVSPEALKDQDRDDYGRTFLHIACDTKNHEILRELLQHDPDLEAADDNQKRPLHYAADNGYHDHVEMLIKRGAVVDQPEENGYTALHFATRSGITETTMLLISAQAEINKQNAWGETPLYLAAAHEQAQTTRVLLEHKADALITQEDGWRPVHVAAVDSLECTELLATNSEEANQIGGLGWTPLFAAANSGKTDIVDYLLKLEADPNLVDDRGWTPLHLACSNGWLETSELLLKAQTETAKENNDSKTCLDCAIDNDHDSIVKLLFHDGYFSLSDEILVRYYWEAVSNQALKTVKFLIEKDSSLLDKRSSEDLTGLEISLYFLELGVNPFQRRENIEPTAFQLAIPSRGRLKSAFIQKCVEVASTSFDQRPSDFGFNELRIATELDGSDLWNKIGSLFLDNQEVRDKHDNDGWNLDSFIDQSNGRVSSQTHNTISFDTTKRPTKWIIPELWTPASSSKDFKTCRIEETEVSFFERESPLALRADFAFPPKHTDRLPYFEIEFKENVISEKPVLSDSRTGDGTSAPIVVIGLCGEFSDLTRAQVGWHAWSVGYHSDDGGIFLQAGESAVSIRETFKPGCTVGCGVSYNTKEFFFTLNGDIVYSGSDDVIFRKLYPVVSHRYGACQIRANFGESPFMWSGARDVDDKDASRRKLQRRPTLPAED</sequence>
<name>A0A1V6TV08_9EURO</name>
<keyword evidence="2 3" id="KW-0040">ANK repeat</keyword>
<dbReference type="SUPFAM" id="SSF49899">
    <property type="entry name" value="Concanavalin A-like lectins/glucanases"/>
    <property type="match status" value="1"/>
</dbReference>
<dbReference type="EMBL" id="MLKD01000002">
    <property type="protein sequence ID" value="OQE29720.1"/>
    <property type="molecule type" value="Genomic_DNA"/>
</dbReference>
<dbReference type="InterPro" id="IPR036770">
    <property type="entry name" value="Ankyrin_rpt-contain_sf"/>
</dbReference>
<evidence type="ECO:0000256" key="2">
    <source>
        <dbReference type="ARBA" id="ARBA00023043"/>
    </source>
</evidence>
<dbReference type="PROSITE" id="PS50188">
    <property type="entry name" value="B302_SPRY"/>
    <property type="match status" value="1"/>
</dbReference>
<feature type="repeat" description="ANK" evidence="3">
    <location>
        <begin position="1597"/>
        <end position="1629"/>
    </location>
</feature>
<feature type="repeat" description="ANK" evidence="3">
    <location>
        <begin position="1532"/>
        <end position="1564"/>
    </location>
</feature>
<gene>
    <name evidence="6" type="ORF">PENSTE_c002G05079</name>
</gene>
<dbReference type="PANTHER" id="PTHR24166:SF48">
    <property type="entry name" value="PROTEIN VAPYRIN"/>
    <property type="match status" value="1"/>
</dbReference>
<dbReference type="PANTHER" id="PTHR24166">
    <property type="entry name" value="ROLLING PEBBLES, ISOFORM B"/>
    <property type="match status" value="1"/>
</dbReference>
<protein>
    <recommendedName>
        <fullName evidence="5">B30.2/SPRY domain-containing protein</fullName>
    </recommendedName>
</protein>
<feature type="repeat" description="ANK" evidence="3">
    <location>
        <begin position="1105"/>
        <end position="1125"/>
    </location>
</feature>
<dbReference type="InterPro" id="IPR002110">
    <property type="entry name" value="Ankyrin_rpt"/>
</dbReference>
<dbReference type="SUPFAM" id="SSF48403">
    <property type="entry name" value="Ankyrin repeat"/>
    <property type="match status" value="3"/>
</dbReference>
<dbReference type="InterPro" id="IPR013320">
    <property type="entry name" value="ConA-like_dom_sf"/>
</dbReference>
<organism evidence="6 7">
    <name type="scientific">Penicillium steckii</name>
    <dbReference type="NCBI Taxonomy" id="303698"/>
    <lineage>
        <taxon>Eukaryota</taxon>
        <taxon>Fungi</taxon>
        <taxon>Dikarya</taxon>
        <taxon>Ascomycota</taxon>
        <taxon>Pezizomycotina</taxon>
        <taxon>Eurotiomycetes</taxon>
        <taxon>Eurotiomycetidae</taxon>
        <taxon>Eurotiales</taxon>
        <taxon>Aspergillaceae</taxon>
        <taxon>Penicillium</taxon>
    </lineage>
</organism>
<feature type="repeat" description="ANK" evidence="3">
    <location>
        <begin position="1199"/>
        <end position="1231"/>
    </location>
</feature>
<dbReference type="SMART" id="SM00449">
    <property type="entry name" value="SPRY"/>
    <property type="match status" value="1"/>
</dbReference>
<evidence type="ECO:0000313" key="6">
    <source>
        <dbReference type="EMBL" id="OQE29720.1"/>
    </source>
</evidence>
<evidence type="ECO:0000313" key="7">
    <source>
        <dbReference type="Proteomes" id="UP000191285"/>
    </source>
</evidence>
<feature type="repeat" description="ANK" evidence="3">
    <location>
        <begin position="1001"/>
        <end position="1033"/>
    </location>
</feature>
<evidence type="ECO:0000259" key="5">
    <source>
        <dbReference type="PROSITE" id="PS50188"/>
    </source>
</evidence>
<dbReference type="InterPro" id="IPR044736">
    <property type="entry name" value="Gid1/RanBPM/SPLA_SPRY"/>
</dbReference>
<feature type="repeat" description="ANK" evidence="3">
    <location>
        <begin position="1232"/>
        <end position="1264"/>
    </location>
</feature>
<dbReference type="OrthoDB" id="20872at2759"/>
<feature type="compositionally biased region" description="Polar residues" evidence="4">
    <location>
        <begin position="79"/>
        <end position="97"/>
    </location>
</feature>
<dbReference type="SUPFAM" id="SSF52540">
    <property type="entry name" value="P-loop containing nucleoside triphosphate hydrolases"/>
    <property type="match status" value="1"/>
</dbReference>
<feature type="region of interest" description="Disordered" evidence="4">
    <location>
        <begin position="71"/>
        <end position="122"/>
    </location>
</feature>
<feature type="repeat" description="ANK" evidence="3">
    <location>
        <begin position="1329"/>
        <end position="1363"/>
    </location>
</feature>
<evidence type="ECO:0000256" key="4">
    <source>
        <dbReference type="SAM" id="MobiDB-lite"/>
    </source>
</evidence>
<dbReference type="STRING" id="303698.A0A1V6TV08"/>
<feature type="region of interest" description="Disordered" evidence="4">
    <location>
        <begin position="2059"/>
        <end position="2080"/>
    </location>
</feature>
<evidence type="ECO:0000256" key="3">
    <source>
        <dbReference type="PROSITE-ProRule" id="PRU00023"/>
    </source>
</evidence>
<dbReference type="PROSITE" id="PS50088">
    <property type="entry name" value="ANK_REPEAT"/>
    <property type="match status" value="13"/>
</dbReference>
<dbReference type="SMART" id="SM00248">
    <property type="entry name" value="ANK"/>
    <property type="match status" value="18"/>
</dbReference>
<dbReference type="InterPro" id="IPR027417">
    <property type="entry name" value="P-loop_NTPase"/>
</dbReference>
<keyword evidence="1" id="KW-0677">Repeat</keyword>
<dbReference type="InterPro" id="IPR050889">
    <property type="entry name" value="Dendritic_Spine_Reg/Scaffold"/>
</dbReference>
<feature type="repeat" description="ANK" evidence="3">
    <location>
        <begin position="1433"/>
        <end position="1465"/>
    </location>
</feature>
<dbReference type="Pfam" id="PF00622">
    <property type="entry name" value="SPRY"/>
    <property type="match status" value="1"/>
</dbReference>
<feature type="repeat" description="ANK" evidence="3">
    <location>
        <begin position="1630"/>
        <end position="1662"/>
    </location>
</feature>
<dbReference type="Gene3D" id="1.25.40.20">
    <property type="entry name" value="Ankyrin repeat-containing domain"/>
    <property type="match status" value="7"/>
</dbReference>
<feature type="repeat" description="ANK" evidence="3">
    <location>
        <begin position="1466"/>
        <end position="1498"/>
    </location>
</feature>
<feature type="compositionally biased region" description="Polar residues" evidence="4">
    <location>
        <begin position="110"/>
        <end position="122"/>
    </location>
</feature>
<reference evidence="7" key="1">
    <citation type="journal article" date="2017" name="Nat. Microbiol.">
        <title>Global analysis of biosynthetic gene clusters reveals vast potential of secondary metabolite production in Penicillium species.</title>
        <authorList>
            <person name="Nielsen J.C."/>
            <person name="Grijseels S."/>
            <person name="Prigent S."/>
            <person name="Ji B."/>
            <person name="Dainat J."/>
            <person name="Nielsen K.F."/>
            <person name="Frisvad J.C."/>
            <person name="Workman M."/>
            <person name="Nielsen J."/>
        </authorList>
    </citation>
    <scope>NUCLEOTIDE SEQUENCE [LARGE SCALE GENOMIC DNA]</scope>
    <source>
        <strain evidence="7">IBT 24891</strain>
    </source>
</reference>
<dbReference type="InterPro" id="IPR001870">
    <property type="entry name" value="B30.2/SPRY"/>
</dbReference>
<proteinExistence type="predicted"/>